<gene>
    <name evidence="1" type="ORF">DRJ31_10995</name>
</gene>
<proteinExistence type="predicted"/>
<dbReference type="Gene3D" id="3.40.50.450">
    <property type="match status" value="1"/>
</dbReference>
<dbReference type="Pfam" id="PF05014">
    <property type="entry name" value="Nuc_deoxyrib_tr"/>
    <property type="match status" value="1"/>
</dbReference>
<dbReference type="SUPFAM" id="SSF52309">
    <property type="entry name" value="N-(deoxy)ribosyltransferase-like"/>
    <property type="match status" value="1"/>
</dbReference>
<protein>
    <recommendedName>
        <fullName evidence="3">Nucleoside 2-deoxyribosyltransferase</fullName>
    </recommendedName>
</protein>
<evidence type="ECO:0000313" key="2">
    <source>
        <dbReference type="Proteomes" id="UP000278475"/>
    </source>
</evidence>
<reference evidence="1 2" key="1">
    <citation type="submission" date="2018-06" db="EMBL/GenBank/DDBJ databases">
        <title>Extensive metabolic versatility and redundancy in microbially diverse, dynamic hydrothermal sediments.</title>
        <authorList>
            <person name="Dombrowski N."/>
            <person name="Teske A."/>
            <person name="Baker B.J."/>
        </authorList>
    </citation>
    <scope>NUCLEOTIDE SEQUENCE [LARGE SCALE GENOMIC DNA]</scope>
    <source>
        <strain evidence="1">B66_G16</strain>
    </source>
</reference>
<dbReference type="InterPro" id="IPR007710">
    <property type="entry name" value="Nucleoside_deoxyribTrfase"/>
</dbReference>
<evidence type="ECO:0008006" key="3">
    <source>
        <dbReference type="Google" id="ProtNLM"/>
    </source>
</evidence>
<dbReference type="AlphaFoldDB" id="A0A497EJ67"/>
<accession>A0A497EJ67</accession>
<sequence>MTKFKKIFISSSLKNRELNAKIAKLFEKKGFKVYLPQRDTPQTDDVKTIFNANVNAIKESNIIVAVLINHGHDLAFEIGLAYGLGKPIIALASNTDYTKDEMIAGALTDITTDVNELLDKVIGHINENT</sequence>
<evidence type="ECO:0000313" key="1">
    <source>
        <dbReference type="EMBL" id="RLE45655.1"/>
    </source>
</evidence>
<dbReference type="Proteomes" id="UP000278475">
    <property type="component" value="Unassembled WGS sequence"/>
</dbReference>
<dbReference type="EMBL" id="QMQV01000239">
    <property type="protein sequence ID" value="RLE45655.1"/>
    <property type="molecule type" value="Genomic_DNA"/>
</dbReference>
<name>A0A497EJ67_9CREN</name>
<organism evidence="1 2">
    <name type="scientific">Thermoproteota archaeon</name>
    <dbReference type="NCBI Taxonomy" id="2056631"/>
    <lineage>
        <taxon>Archaea</taxon>
        <taxon>Thermoproteota</taxon>
    </lineage>
</organism>
<comment type="caution">
    <text evidence="1">The sequence shown here is derived from an EMBL/GenBank/DDBJ whole genome shotgun (WGS) entry which is preliminary data.</text>
</comment>